<evidence type="ECO:0000256" key="1">
    <source>
        <dbReference type="SAM" id="MobiDB-lite"/>
    </source>
</evidence>
<evidence type="ECO:0000313" key="3">
    <source>
        <dbReference type="EMBL" id="CAE7477829.1"/>
    </source>
</evidence>
<sequence length="383" mass="43060">MGVRWWAAGPLLWLTASDFRCAGAFDECEVPSVPSSLSLVQTALQLQRRRFMDEVPLSAEESRRAGVCTDTVPVLGSARGLPILGYIGCCLQRDLDSANVRPAFDDTPNPARQKSQENAMKQSSTHQLRMSHAQACAVNEQHEKVVCRYCPKSGDKRGTATTRDLQETRDPPSHDNHRQEAQGQERGGRGTAQTPQLKEHSQRLRETADPVARYLEAGGRHVMTAPSALGMLMDIDIYIHWGVTNVRRQDPNGRSNVTQEMNLELYRGLIDMQRAGKTRHIAVGLHTRKEIEYLINSTGVKPDIMWGWITPFMPQKQIDLAMWAKGQGMAVAAWGPFNWMRLDEPTQLEEHRSITDELARKYNASVYQMLAYLTIEGRQQGIP</sequence>
<organism evidence="3 4">
    <name type="scientific">Symbiodinium necroappetens</name>
    <dbReference type="NCBI Taxonomy" id="1628268"/>
    <lineage>
        <taxon>Eukaryota</taxon>
        <taxon>Sar</taxon>
        <taxon>Alveolata</taxon>
        <taxon>Dinophyceae</taxon>
        <taxon>Suessiales</taxon>
        <taxon>Symbiodiniaceae</taxon>
        <taxon>Symbiodinium</taxon>
    </lineage>
</organism>
<reference evidence="3" key="1">
    <citation type="submission" date="2021-02" db="EMBL/GenBank/DDBJ databases">
        <authorList>
            <person name="Dougan E. K."/>
            <person name="Rhodes N."/>
            <person name="Thang M."/>
            <person name="Chan C."/>
        </authorList>
    </citation>
    <scope>NUCLEOTIDE SEQUENCE</scope>
</reference>
<dbReference type="SUPFAM" id="SSF51430">
    <property type="entry name" value="NAD(P)-linked oxidoreductase"/>
    <property type="match status" value="1"/>
</dbReference>
<gene>
    <name evidence="3" type="primary">PDK</name>
    <name evidence="3" type="ORF">SNEC2469_LOCUS13504</name>
</gene>
<comment type="caution">
    <text evidence="3">The sequence shown here is derived from an EMBL/GenBank/DDBJ whole genome shotgun (WGS) entry which is preliminary data.</text>
</comment>
<dbReference type="EMBL" id="CAJNJA010021548">
    <property type="protein sequence ID" value="CAE7477829.1"/>
    <property type="molecule type" value="Genomic_DNA"/>
</dbReference>
<keyword evidence="4" id="KW-1185">Reference proteome</keyword>
<feature type="signal peptide" evidence="2">
    <location>
        <begin position="1"/>
        <end position="24"/>
    </location>
</feature>
<feature type="compositionally biased region" description="Basic and acidic residues" evidence="1">
    <location>
        <begin position="153"/>
        <end position="180"/>
    </location>
</feature>
<dbReference type="Gene3D" id="3.20.20.100">
    <property type="entry name" value="NADP-dependent oxidoreductase domain"/>
    <property type="match status" value="1"/>
</dbReference>
<feature type="region of interest" description="Disordered" evidence="1">
    <location>
        <begin position="151"/>
        <end position="205"/>
    </location>
</feature>
<dbReference type="InterPro" id="IPR036812">
    <property type="entry name" value="NAD(P)_OxRdtase_dom_sf"/>
</dbReference>
<name>A0A812SEJ8_9DINO</name>
<proteinExistence type="predicted"/>
<feature type="compositionally biased region" description="Polar residues" evidence="1">
    <location>
        <begin position="110"/>
        <end position="128"/>
    </location>
</feature>
<feature type="chain" id="PRO_5032701535" evidence="2">
    <location>
        <begin position="25"/>
        <end position="383"/>
    </location>
</feature>
<dbReference type="AlphaFoldDB" id="A0A812SEJ8"/>
<accession>A0A812SEJ8</accession>
<evidence type="ECO:0000256" key="2">
    <source>
        <dbReference type="SAM" id="SignalP"/>
    </source>
</evidence>
<feature type="region of interest" description="Disordered" evidence="1">
    <location>
        <begin position="101"/>
        <end position="134"/>
    </location>
</feature>
<dbReference type="OrthoDB" id="2310150at2759"/>
<evidence type="ECO:0000313" key="4">
    <source>
        <dbReference type="Proteomes" id="UP000601435"/>
    </source>
</evidence>
<keyword evidence="2" id="KW-0732">Signal</keyword>
<protein>
    <submittedName>
        <fullName evidence="3">PDK protein</fullName>
    </submittedName>
</protein>
<dbReference type="Proteomes" id="UP000601435">
    <property type="component" value="Unassembled WGS sequence"/>
</dbReference>